<name>A0A9P5NLY6_GYMJU</name>
<dbReference type="AlphaFoldDB" id="A0A9P5NLY6"/>
<feature type="non-terminal residue" evidence="1">
    <location>
        <position position="561"/>
    </location>
</feature>
<evidence type="ECO:0008006" key="3">
    <source>
        <dbReference type="Google" id="ProtNLM"/>
    </source>
</evidence>
<dbReference type="Proteomes" id="UP000724874">
    <property type="component" value="Unassembled WGS sequence"/>
</dbReference>
<dbReference type="PANTHER" id="PTHR33050:SF7">
    <property type="entry name" value="RIBONUCLEASE H"/>
    <property type="match status" value="1"/>
</dbReference>
<sequence length="561" mass="63660">TAAPLPFLQSHLLNDPSIQASLEAMEGYIKVDTPFDVDKLEAMLHDHPNQPFVHSVLCGLWEGFWPFDKEEWKEECTLTSNYATEEEDLEAIRTFQDKEYAGDHWSPELPISDLLPGMKLSPMFVVWQKEKAHVITDHSRSGINNEIPKAKAKVWYDDMHNFGQALREAQKAFPGHSFVMFKSDVASTFLNLPAHLLWQLHQVVTVDGRLHIMQHLVFGNRASPRIWCIVSGLPCWLVIRKLDLTCLFVYMDDFFGWDFADNLLCPCCQVQLLLFWESIWCPFEDKKQEHGEVLKIIGFWVDANNGSLSLSPFSVDDILDKIKSFLATPGCKPLLRDWQCLGGHINWLLNVLPWGRPAITELYQKTSRKCHPLSGIPINAQVISDLSWLASVIPKAIGIHFVDDGMWPNSEADMVIWIDASLKLGLAFIFLNQAFVYPLAAYLPEVKVKIFFLEMVAILSAIHYVASLSRLPCRLLIHTDSLNSVAVFNSLQASEALHNGPLLAATGVVLESGIDLHVRHIPSKLNIHADMLSHLLFEEYHLKYPADRIRLFSPPRDLLLA</sequence>
<organism evidence="1 2">
    <name type="scientific">Gymnopilus junonius</name>
    <name type="common">Spectacular rustgill mushroom</name>
    <name type="synonym">Gymnopilus spectabilis subsp. junonius</name>
    <dbReference type="NCBI Taxonomy" id="109634"/>
    <lineage>
        <taxon>Eukaryota</taxon>
        <taxon>Fungi</taxon>
        <taxon>Dikarya</taxon>
        <taxon>Basidiomycota</taxon>
        <taxon>Agaricomycotina</taxon>
        <taxon>Agaricomycetes</taxon>
        <taxon>Agaricomycetidae</taxon>
        <taxon>Agaricales</taxon>
        <taxon>Agaricineae</taxon>
        <taxon>Hymenogastraceae</taxon>
        <taxon>Gymnopilus</taxon>
    </lineage>
</organism>
<keyword evidence="2" id="KW-1185">Reference proteome</keyword>
<dbReference type="EMBL" id="JADNYJ010000070">
    <property type="protein sequence ID" value="KAF8891922.1"/>
    <property type="molecule type" value="Genomic_DNA"/>
</dbReference>
<dbReference type="InterPro" id="IPR043502">
    <property type="entry name" value="DNA/RNA_pol_sf"/>
</dbReference>
<dbReference type="InterPro" id="IPR052055">
    <property type="entry name" value="Hepadnavirus_pol/RT"/>
</dbReference>
<dbReference type="OrthoDB" id="3249498at2759"/>
<evidence type="ECO:0000313" key="1">
    <source>
        <dbReference type="EMBL" id="KAF8891922.1"/>
    </source>
</evidence>
<dbReference type="SUPFAM" id="SSF56672">
    <property type="entry name" value="DNA/RNA polymerases"/>
    <property type="match status" value="1"/>
</dbReference>
<dbReference type="PANTHER" id="PTHR33050">
    <property type="entry name" value="REVERSE TRANSCRIPTASE DOMAIN-CONTAINING PROTEIN"/>
    <property type="match status" value="1"/>
</dbReference>
<protein>
    <recommendedName>
        <fullName evidence="3">Reverse transcriptase</fullName>
    </recommendedName>
</protein>
<comment type="caution">
    <text evidence="1">The sequence shown here is derived from an EMBL/GenBank/DDBJ whole genome shotgun (WGS) entry which is preliminary data.</text>
</comment>
<reference evidence="1" key="1">
    <citation type="submission" date="2020-11" db="EMBL/GenBank/DDBJ databases">
        <authorList>
            <consortium name="DOE Joint Genome Institute"/>
            <person name="Ahrendt S."/>
            <person name="Riley R."/>
            <person name="Andreopoulos W."/>
            <person name="LaButti K."/>
            <person name="Pangilinan J."/>
            <person name="Ruiz-duenas F.J."/>
            <person name="Barrasa J.M."/>
            <person name="Sanchez-Garcia M."/>
            <person name="Camarero S."/>
            <person name="Miyauchi S."/>
            <person name="Serrano A."/>
            <person name="Linde D."/>
            <person name="Babiker R."/>
            <person name="Drula E."/>
            <person name="Ayuso-Fernandez I."/>
            <person name="Pacheco R."/>
            <person name="Padilla G."/>
            <person name="Ferreira P."/>
            <person name="Barriuso J."/>
            <person name="Kellner H."/>
            <person name="Castanera R."/>
            <person name="Alfaro M."/>
            <person name="Ramirez L."/>
            <person name="Pisabarro A.G."/>
            <person name="Kuo A."/>
            <person name="Tritt A."/>
            <person name="Lipzen A."/>
            <person name="He G."/>
            <person name="Yan M."/>
            <person name="Ng V."/>
            <person name="Cullen D."/>
            <person name="Martin F."/>
            <person name="Rosso M.-N."/>
            <person name="Henrissat B."/>
            <person name="Hibbett D."/>
            <person name="Martinez A.T."/>
            <person name="Grigoriev I.V."/>
        </authorList>
    </citation>
    <scope>NUCLEOTIDE SEQUENCE</scope>
    <source>
        <strain evidence="1">AH 44721</strain>
    </source>
</reference>
<proteinExistence type="predicted"/>
<evidence type="ECO:0000313" key="2">
    <source>
        <dbReference type="Proteomes" id="UP000724874"/>
    </source>
</evidence>
<gene>
    <name evidence="1" type="ORF">CPB84DRAFT_1683136</name>
</gene>
<accession>A0A9P5NLY6</accession>